<protein>
    <submittedName>
        <fullName evidence="2">Uncharacterized protein</fullName>
    </submittedName>
</protein>
<evidence type="ECO:0000313" key="2">
    <source>
        <dbReference type="EMBL" id="RQT03158.1"/>
    </source>
</evidence>
<organism evidence="2 3">
    <name type="scientific">Burkholderia contaminans</name>
    <dbReference type="NCBI Taxonomy" id="488447"/>
    <lineage>
        <taxon>Bacteria</taxon>
        <taxon>Pseudomonadati</taxon>
        <taxon>Pseudomonadota</taxon>
        <taxon>Betaproteobacteria</taxon>
        <taxon>Burkholderiales</taxon>
        <taxon>Burkholderiaceae</taxon>
        <taxon>Burkholderia</taxon>
        <taxon>Burkholderia cepacia complex</taxon>
    </lineage>
</organism>
<name>A0A3N8NW82_9BURK</name>
<dbReference type="RefSeq" id="WP_124585893.1">
    <property type="nucleotide sequence ID" value="NZ_QTQV01000047.1"/>
</dbReference>
<evidence type="ECO:0000313" key="3">
    <source>
        <dbReference type="Proteomes" id="UP000277921"/>
    </source>
</evidence>
<comment type="caution">
    <text evidence="2">The sequence shown here is derived from an EMBL/GenBank/DDBJ whole genome shotgun (WGS) entry which is preliminary data.</text>
</comment>
<sequence>MDTATAITIAQIFLAPFDGQPIAMPPVLDVIARVLGGLLTATIAIAMLLVVAWLIDACRTREGRAGLVATGLATAYGALHIVVHVGALFTAFAAGIGLIFATMLVSVRHPNLAVGDALPVLSGVAAVALLYFSQKAAGALLKRLDTAVASRLTA</sequence>
<keyword evidence="1" id="KW-0812">Transmembrane</keyword>
<keyword evidence="1" id="KW-1133">Transmembrane helix</keyword>
<feature type="transmembrane region" description="Helical" evidence="1">
    <location>
        <begin position="35"/>
        <end position="55"/>
    </location>
</feature>
<evidence type="ECO:0000256" key="1">
    <source>
        <dbReference type="SAM" id="Phobius"/>
    </source>
</evidence>
<dbReference type="Proteomes" id="UP000277921">
    <property type="component" value="Unassembled WGS sequence"/>
</dbReference>
<dbReference type="EMBL" id="QTQV01000047">
    <property type="protein sequence ID" value="RQT03158.1"/>
    <property type="molecule type" value="Genomic_DNA"/>
</dbReference>
<accession>A0A3N8NW82</accession>
<gene>
    <name evidence="2" type="ORF">DF051_38405</name>
</gene>
<keyword evidence="1" id="KW-0472">Membrane</keyword>
<feature type="transmembrane region" description="Helical" evidence="1">
    <location>
        <begin position="112"/>
        <end position="133"/>
    </location>
</feature>
<feature type="transmembrane region" description="Helical" evidence="1">
    <location>
        <begin position="67"/>
        <end position="100"/>
    </location>
</feature>
<dbReference type="AlphaFoldDB" id="A0A3N8NW82"/>
<proteinExistence type="predicted"/>
<reference evidence="2 3" key="1">
    <citation type="submission" date="2018-08" db="EMBL/GenBank/DDBJ databases">
        <title>Comparative analysis of Burkholderia isolates from Puerto Rico.</title>
        <authorList>
            <person name="Hall C."/>
            <person name="Sahl J."/>
            <person name="Wagner D."/>
        </authorList>
    </citation>
    <scope>NUCLEOTIDE SEQUENCE [LARGE SCALE GENOMIC DNA]</scope>
    <source>
        <strain evidence="2 3">Bp9025</strain>
    </source>
</reference>